<dbReference type="InterPro" id="IPR000836">
    <property type="entry name" value="PRTase_dom"/>
</dbReference>
<dbReference type="Gene3D" id="3.40.50.2020">
    <property type="match status" value="2"/>
</dbReference>
<keyword evidence="2" id="KW-1185">Reference proteome</keyword>
<dbReference type="SUPFAM" id="SSF53271">
    <property type="entry name" value="PRTase-like"/>
    <property type="match status" value="1"/>
</dbReference>
<sequence>MILINDSKLKLNHFPDGTLHLTPSCEIKTVNIIKWYYENEEELIALIYITNYLKEHGGKENELHMPYIPNARMDRIKTKRDVFTLKYFANIINSLGFKKVLSIDPHSPVSEALIDNLYLLDLNVFVRRLILRDININENINEDDLIVYFPDNGASKKYEDLFRGFKTCYGVKHRDWTSGKIMGLEIITNEIDLKDKTVLMFDDICSYGGSMYYGANKLKELGAKKIYAYVSHCENSILDRERGTLIKSLEDGTVERLFTTNSLFTGKHEKIEVIKV</sequence>
<keyword evidence="1" id="KW-0808">Transferase</keyword>
<dbReference type="CDD" id="cd06223">
    <property type="entry name" value="PRTases_typeI"/>
    <property type="match status" value="1"/>
</dbReference>
<name>A0A1I0GDP2_9FIRM</name>
<keyword evidence="1" id="KW-0418">Kinase</keyword>
<dbReference type="InterPro" id="IPR005946">
    <property type="entry name" value="Rib-P_diPkinase"/>
</dbReference>
<dbReference type="AlphaFoldDB" id="A0A1I0GDP2"/>
<dbReference type="Proteomes" id="UP000198558">
    <property type="component" value="Unassembled WGS sequence"/>
</dbReference>
<dbReference type="GeneID" id="78288980"/>
<dbReference type="SMART" id="SM01400">
    <property type="entry name" value="Pribosyltran_N"/>
    <property type="match status" value="1"/>
</dbReference>
<dbReference type="GO" id="GO:0002189">
    <property type="term" value="C:ribose phosphate diphosphokinase complex"/>
    <property type="evidence" value="ECO:0007669"/>
    <property type="project" value="TreeGrafter"/>
</dbReference>
<dbReference type="RefSeq" id="WP_092355193.1">
    <property type="nucleotide sequence ID" value="NZ_FOIN01000028.1"/>
</dbReference>
<protein>
    <submittedName>
        <fullName evidence="1">Ribose-phosphate pyrophosphokinase</fullName>
    </submittedName>
</protein>
<dbReference type="GO" id="GO:0006015">
    <property type="term" value="P:5-phosphoribose 1-diphosphate biosynthetic process"/>
    <property type="evidence" value="ECO:0007669"/>
    <property type="project" value="TreeGrafter"/>
</dbReference>
<dbReference type="InterPro" id="IPR029057">
    <property type="entry name" value="PRTase-like"/>
</dbReference>
<dbReference type="GO" id="GO:0005737">
    <property type="term" value="C:cytoplasm"/>
    <property type="evidence" value="ECO:0007669"/>
    <property type="project" value="TreeGrafter"/>
</dbReference>
<proteinExistence type="predicted"/>
<accession>A0A1I0GDP2</accession>
<dbReference type="GO" id="GO:0004749">
    <property type="term" value="F:ribose phosphate diphosphokinase activity"/>
    <property type="evidence" value="ECO:0007669"/>
    <property type="project" value="TreeGrafter"/>
</dbReference>
<dbReference type="OrthoDB" id="643885at2"/>
<evidence type="ECO:0000313" key="1">
    <source>
        <dbReference type="EMBL" id="SET68984.1"/>
    </source>
</evidence>
<evidence type="ECO:0000313" key="2">
    <source>
        <dbReference type="Proteomes" id="UP000198558"/>
    </source>
</evidence>
<gene>
    <name evidence="1" type="ORF">SAMN04489758_12846</name>
</gene>
<organism evidence="1 2">
    <name type="scientific">Thomasclavelia cocleata</name>
    <dbReference type="NCBI Taxonomy" id="69824"/>
    <lineage>
        <taxon>Bacteria</taxon>
        <taxon>Bacillati</taxon>
        <taxon>Bacillota</taxon>
        <taxon>Erysipelotrichia</taxon>
        <taxon>Erysipelotrichales</taxon>
        <taxon>Coprobacillaceae</taxon>
        <taxon>Thomasclavelia</taxon>
    </lineage>
</organism>
<dbReference type="GO" id="GO:0006164">
    <property type="term" value="P:purine nucleotide biosynthetic process"/>
    <property type="evidence" value="ECO:0007669"/>
    <property type="project" value="TreeGrafter"/>
</dbReference>
<dbReference type="PANTHER" id="PTHR10210">
    <property type="entry name" value="RIBOSE-PHOSPHATE DIPHOSPHOKINASE FAMILY MEMBER"/>
    <property type="match status" value="1"/>
</dbReference>
<dbReference type="PANTHER" id="PTHR10210:SF41">
    <property type="entry name" value="RIBOSE-PHOSPHATE PYROPHOSPHOKINASE 1, CHLOROPLASTIC"/>
    <property type="match status" value="1"/>
</dbReference>
<dbReference type="GO" id="GO:0016301">
    <property type="term" value="F:kinase activity"/>
    <property type="evidence" value="ECO:0007669"/>
    <property type="project" value="UniProtKB-KW"/>
</dbReference>
<dbReference type="EMBL" id="FOIN01000028">
    <property type="protein sequence ID" value="SET68984.1"/>
    <property type="molecule type" value="Genomic_DNA"/>
</dbReference>
<reference evidence="2" key="1">
    <citation type="submission" date="2016-10" db="EMBL/GenBank/DDBJ databases">
        <authorList>
            <person name="Varghese N."/>
            <person name="Submissions S."/>
        </authorList>
    </citation>
    <scope>NUCLEOTIDE SEQUENCE [LARGE SCALE GENOMIC DNA]</scope>
    <source>
        <strain evidence="2">DSM 1551</strain>
    </source>
</reference>
<dbReference type="GO" id="GO:0000287">
    <property type="term" value="F:magnesium ion binding"/>
    <property type="evidence" value="ECO:0007669"/>
    <property type="project" value="InterPro"/>
</dbReference>